<keyword evidence="8" id="KW-0539">Nucleus</keyword>
<dbReference type="Gene3D" id="3.30.40.100">
    <property type="match status" value="1"/>
</dbReference>
<dbReference type="InterPro" id="IPR011124">
    <property type="entry name" value="Znf_CW"/>
</dbReference>
<dbReference type="Pfam" id="PF07496">
    <property type="entry name" value="zf-CW"/>
    <property type="match status" value="1"/>
</dbReference>
<organism evidence="12 13">
    <name type="scientific">Ceratopteris richardii</name>
    <name type="common">Triangle waterfern</name>
    <dbReference type="NCBI Taxonomy" id="49495"/>
    <lineage>
        <taxon>Eukaryota</taxon>
        <taxon>Viridiplantae</taxon>
        <taxon>Streptophyta</taxon>
        <taxon>Embryophyta</taxon>
        <taxon>Tracheophyta</taxon>
        <taxon>Polypodiopsida</taxon>
        <taxon>Polypodiidae</taxon>
        <taxon>Polypodiales</taxon>
        <taxon>Pteridineae</taxon>
        <taxon>Pteridaceae</taxon>
        <taxon>Parkerioideae</taxon>
        <taxon>Ceratopteris</taxon>
    </lineage>
</organism>
<keyword evidence="6" id="KW-0238">DNA-binding</keyword>
<dbReference type="PANTHER" id="PTHR12396">
    <property type="entry name" value="METHYL-CPG BINDING PROTEIN, MBD"/>
    <property type="match status" value="1"/>
</dbReference>
<evidence type="ECO:0000256" key="1">
    <source>
        <dbReference type="ARBA" id="ARBA00004123"/>
    </source>
</evidence>
<evidence type="ECO:0000256" key="4">
    <source>
        <dbReference type="ARBA" id="ARBA00022833"/>
    </source>
</evidence>
<feature type="compositionally biased region" description="Basic residues" evidence="9">
    <location>
        <begin position="221"/>
        <end position="234"/>
    </location>
</feature>
<feature type="domain" description="MBD" evidence="10">
    <location>
        <begin position="121"/>
        <end position="195"/>
    </location>
</feature>
<dbReference type="Proteomes" id="UP000825935">
    <property type="component" value="Chromosome 14"/>
</dbReference>
<proteinExistence type="predicted"/>
<name>A0A8T2T821_CERRI</name>
<dbReference type="CDD" id="cd01396">
    <property type="entry name" value="MeCP2_MBD"/>
    <property type="match status" value="1"/>
</dbReference>
<evidence type="ECO:0000259" key="10">
    <source>
        <dbReference type="PROSITE" id="PS50982"/>
    </source>
</evidence>
<protein>
    <submittedName>
        <fullName evidence="12">Uncharacterized protein</fullName>
    </submittedName>
</protein>
<evidence type="ECO:0000313" key="13">
    <source>
        <dbReference type="Proteomes" id="UP000825935"/>
    </source>
</evidence>
<evidence type="ECO:0000256" key="7">
    <source>
        <dbReference type="ARBA" id="ARBA00023163"/>
    </source>
</evidence>
<keyword evidence="7" id="KW-0804">Transcription</keyword>
<feature type="domain" description="CW-type" evidence="11">
    <location>
        <begin position="56"/>
        <end position="115"/>
    </location>
</feature>
<evidence type="ECO:0000256" key="3">
    <source>
        <dbReference type="ARBA" id="ARBA00022771"/>
    </source>
</evidence>
<keyword evidence="5" id="KW-0805">Transcription regulation</keyword>
<feature type="region of interest" description="Disordered" evidence="9">
    <location>
        <begin position="208"/>
        <end position="234"/>
    </location>
</feature>
<dbReference type="AlphaFoldDB" id="A0A8T2T821"/>
<evidence type="ECO:0000256" key="5">
    <source>
        <dbReference type="ARBA" id="ARBA00023015"/>
    </source>
</evidence>
<evidence type="ECO:0000256" key="2">
    <source>
        <dbReference type="ARBA" id="ARBA00022723"/>
    </source>
</evidence>
<evidence type="ECO:0000256" key="8">
    <source>
        <dbReference type="ARBA" id="ARBA00023242"/>
    </source>
</evidence>
<keyword evidence="3" id="KW-0863">Zinc-finger</keyword>
<evidence type="ECO:0000256" key="9">
    <source>
        <dbReference type="SAM" id="MobiDB-lite"/>
    </source>
</evidence>
<keyword evidence="4" id="KW-0862">Zinc</keyword>
<accession>A0A8T2T821</accession>
<keyword evidence="13" id="KW-1185">Reference proteome</keyword>
<dbReference type="InterPro" id="IPR001739">
    <property type="entry name" value="Methyl_CpG_DNA-bd"/>
</dbReference>
<dbReference type="OrthoDB" id="10072024at2759"/>
<dbReference type="GO" id="GO:0008270">
    <property type="term" value="F:zinc ion binding"/>
    <property type="evidence" value="ECO:0007669"/>
    <property type="project" value="UniProtKB-KW"/>
</dbReference>
<sequence>MGDQGKFVVIDGPCKQTNELGALVAIKNEGQLPENMHKAQNTVESHNLAEDNTGLTPTVGAFTVQCAKCMKWRFIPTKEYYEEIRQTILEKPFFCSSASEWRPDASCSDPLEISPDMHDLWAFDKPGIPLPPKGWERLLVIRPAGSSKFADIYYVTPSGKKLRSAPEVDRFLSEHPEYVKAGVNLSQFSFIIPRPLDGSTCKKRGESLFSAENPSNSQRKTLAKSKPHESHHRTLRLVRPSFKGGGSRKKLEKFKFHKKAITEPKSFGDVQSKHSH</sequence>
<dbReference type="SMART" id="SM00391">
    <property type="entry name" value="MBD"/>
    <property type="match status" value="1"/>
</dbReference>
<reference evidence="12" key="1">
    <citation type="submission" date="2021-08" db="EMBL/GenBank/DDBJ databases">
        <title>WGS assembly of Ceratopteris richardii.</title>
        <authorList>
            <person name="Marchant D.B."/>
            <person name="Chen G."/>
            <person name="Jenkins J."/>
            <person name="Shu S."/>
            <person name="Leebens-Mack J."/>
            <person name="Grimwood J."/>
            <person name="Schmutz J."/>
            <person name="Soltis P."/>
            <person name="Soltis D."/>
            <person name="Chen Z.-H."/>
        </authorList>
    </citation>
    <scope>NUCLEOTIDE SEQUENCE</scope>
    <source>
        <strain evidence="12">Whitten #5841</strain>
        <tissue evidence="12">Leaf</tissue>
    </source>
</reference>
<dbReference type="Pfam" id="PF01429">
    <property type="entry name" value="MBD"/>
    <property type="match status" value="1"/>
</dbReference>
<comment type="caution">
    <text evidence="12">The sequence shown here is derived from an EMBL/GenBank/DDBJ whole genome shotgun (WGS) entry which is preliminary data.</text>
</comment>
<dbReference type="Gene3D" id="3.30.890.10">
    <property type="entry name" value="Methyl-cpg-binding Protein 2, Chain A"/>
    <property type="match status" value="1"/>
</dbReference>
<dbReference type="SUPFAM" id="SSF54171">
    <property type="entry name" value="DNA-binding domain"/>
    <property type="match status" value="1"/>
</dbReference>
<feature type="compositionally biased region" description="Polar residues" evidence="9">
    <location>
        <begin position="210"/>
        <end position="220"/>
    </location>
</feature>
<evidence type="ECO:0000313" key="12">
    <source>
        <dbReference type="EMBL" id="KAH7415650.1"/>
    </source>
</evidence>
<evidence type="ECO:0000259" key="11">
    <source>
        <dbReference type="PROSITE" id="PS51050"/>
    </source>
</evidence>
<evidence type="ECO:0000256" key="6">
    <source>
        <dbReference type="ARBA" id="ARBA00023125"/>
    </source>
</evidence>
<dbReference type="PANTHER" id="PTHR12396:SF0">
    <property type="entry name" value="METHYL-CPG BINDING DOMAIN PROTEIN-LIKE, ISOFORM C"/>
    <property type="match status" value="1"/>
</dbReference>
<dbReference type="PROSITE" id="PS50982">
    <property type="entry name" value="MBD"/>
    <property type="match status" value="1"/>
</dbReference>
<gene>
    <name evidence="12" type="ORF">KP509_14G055600</name>
</gene>
<dbReference type="EMBL" id="CM035419">
    <property type="protein sequence ID" value="KAH7415650.1"/>
    <property type="molecule type" value="Genomic_DNA"/>
</dbReference>
<comment type="subcellular location">
    <subcellularLocation>
        <location evidence="1">Nucleus</location>
    </subcellularLocation>
</comment>
<dbReference type="GO" id="GO:0003677">
    <property type="term" value="F:DNA binding"/>
    <property type="evidence" value="ECO:0007669"/>
    <property type="project" value="UniProtKB-KW"/>
</dbReference>
<keyword evidence="2" id="KW-0479">Metal-binding</keyword>
<dbReference type="PROSITE" id="PS51050">
    <property type="entry name" value="ZF_CW"/>
    <property type="match status" value="1"/>
</dbReference>
<dbReference type="GO" id="GO:0005634">
    <property type="term" value="C:nucleus"/>
    <property type="evidence" value="ECO:0007669"/>
    <property type="project" value="UniProtKB-SubCell"/>
</dbReference>
<dbReference type="InterPro" id="IPR016177">
    <property type="entry name" value="DNA-bd_dom_sf"/>
</dbReference>